<evidence type="ECO:0000313" key="3">
    <source>
        <dbReference type="Proteomes" id="UP000571582"/>
    </source>
</evidence>
<dbReference type="SUPFAM" id="SSF53098">
    <property type="entry name" value="Ribonuclease H-like"/>
    <property type="match status" value="1"/>
</dbReference>
<dbReference type="GO" id="GO:0000175">
    <property type="term" value="F:3'-5'-RNA exonuclease activity"/>
    <property type="evidence" value="ECO:0007669"/>
    <property type="project" value="TreeGrafter"/>
</dbReference>
<gene>
    <name evidence="2" type="primary">Pnldc1</name>
    <name evidence="2" type="ORF">ALACHE_R10484</name>
</gene>
<keyword evidence="3" id="KW-1185">Reference proteome</keyword>
<evidence type="ECO:0000313" key="2">
    <source>
        <dbReference type="EMBL" id="NXQ33214.1"/>
    </source>
</evidence>
<dbReference type="InterPro" id="IPR012337">
    <property type="entry name" value="RNaseH-like_sf"/>
</dbReference>
<dbReference type="GO" id="GO:0005783">
    <property type="term" value="C:endoplasmic reticulum"/>
    <property type="evidence" value="ECO:0007669"/>
    <property type="project" value="TreeGrafter"/>
</dbReference>
<dbReference type="PANTHER" id="PTHR15092">
    <property type="entry name" value="POLY A -SPECIFIC RIBONUCLEASE/TARGET OF EGR1, MEMBER 1"/>
    <property type="match status" value="1"/>
</dbReference>
<dbReference type="AlphaFoldDB" id="A0A7L2CAF9"/>
<dbReference type="EMBL" id="VWYE01021443">
    <property type="protein sequence ID" value="NXQ33214.1"/>
    <property type="molecule type" value="Genomic_DNA"/>
</dbReference>
<evidence type="ECO:0000256" key="1">
    <source>
        <dbReference type="ARBA" id="ARBA00008372"/>
    </source>
</evidence>
<accession>A0A7L2CAF9</accession>
<organism evidence="2 3">
    <name type="scientific">Alaudala cheleensis</name>
    <name type="common">Asian short-toed lark</name>
    <dbReference type="NCBI Taxonomy" id="670337"/>
    <lineage>
        <taxon>Eukaryota</taxon>
        <taxon>Metazoa</taxon>
        <taxon>Chordata</taxon>
        <taxon>Craniata</taxon>
        <taxon>Vertebrata</taxon>
        <taxon>Euteleostomi</taxon>
        <taxon>Archelosauria</taxon>
        <taxon>Archosauria</taxon>
        <taxon>Dinosauria</taxon>
        <taxon>Saurischia</taxon>
        <taxon>Theropoda</taxon>
        <taxon>Coelurosauria</taxon>
        <taxon>Aves</taxon>
        <taxon>Neognathae</taxon>
        <taxon>Neoaves</taxon>
        <taxon>Telluraves</taxon>
        <taxon>Australaves</taxon>
        <taxon>Passeriformes</taxon>
        <taxon>Sylvioidea</taxon>
        <taxon>Alaudidae</taxon>
        <taxon>Alaudala</taxon>
    </lineage>
</organism>
<dbReference type="PANTHER" id="PTHR15092:SF22">
    <property type="entry name" value="POLY(A)-SPECIFIC RIBONUCLEASE PNLDC1"/>
    <property type="match status" value="1"/>
</dbReference>
<comment type="similarity">
    <text evidence="1">Belongs to the CAF1 family.</text>
</comment>
<reference evidence="2 3" key="1">
    <citation type="submission" date="2019-09" db="EMBL/GenBank/DDBJ databases">
        <title>Bird 10,000 Genomes (B10K) Project - Family phase.</title>
        <authorList>
            <person name="Zhang G."/>
        </authorList>
    </citation>
    <scope>NUCLEOTIDE SEQUENCE [LARGE SCALE GENOMIC DNA]</scope>
    <source>
        <strain evidence="2">B10K-DU-001-15</strain>
        <tissue evidence="2">Muscle</tissue>
    </source>
</reference>
<feature type="non-terminal residue" evidence="2">
    <location>
        <position position="507"/>
    </location>
</feature>
<proteinExistence type="inferred from homology"/>
<dbReference type="InterPro" id="IPR051181">
    <property type="entry name" value="CAF1_poly(A)_ribonucleases"/>
</dbReference>
<dbReference type="Gene3D" id="3.30.420.10">
    <property type="entry name" value="Ribonuclease H-like superfamily/Ribonuclease H"/>
    <property type="match status" value="2"/>
</dbReference>
<protein>
    <submittedName>
        <fullName evidence="2">PNDC1 ribonuclease</fullName>
    </submittedName>
</protein>
<dbReference type="GO" id="GO:0000289">
    <property type="term" value="P:nuclear-transcribed mRNA poly(A) tail shortening"/>
    <property type="evidence" value="ECO:0007669"/>
    <property type="project" value="TreeGrafter"/>
</dbReference>
<feature type="non-terminal residue" evidence="2">
    <location>
        <position position="1"/>
    </location>
</feature>
<comment type="caution">
    <text evidence="2">The sequence shown here is derived from an EMBL/GenBank/DDBJ whole genome shotgun (WGS) entry which is preliminary data.</text>
</comment>
<dbReference type="InterPro" id="IPR006941">
    <property type="entry name" value="RNase_CAF1"/>
</dbReference>
<dbReference type="Proteomes" id="UP000571582">
    <property type="component" value="Unassembled WGS sequence"/>
</dbReference>
<dbReference type="GO" id="GO:1990431">
    <property type="term" value="P:priRNA 3'-end processing"/>
    <property type="evidence" value="ECO:0007669"/>
    <property type="project" value="TreeGrafter"/>
</dbReference>
<dbReference type="GO" id="GO:0005634">
    <property type="term" value="C:nucleus"/>
    <property type="evidence" value="ECO:0007669"/>
    <property type="project" value="TreeGrafter"/>
</dbReference>
<sequence length="507" mass="58429">MEVGAEGFARSLPRLRRRILRAAFVALDMEFTGLHSTSLQNNEPSLFDSPAERYVKAKQSVQRFTLVQLGKDIFSFNFRYMVHSYNFFLFPSTLGIRDVEFTLSASSIRFLSHYGFDYNKFLKDGIPYMNEVQEKSLRQHLVAGTWKVCSNADREVMKKAIDEVTSWIATAKEEDTMILQDLNGYYMLEVQLVLRQALENVWMEPLGDKKVMVKKVSPERRQLLENSSYEHCQKKLILLFARGFTNLFQILVKAKKPLVGHNMLMDLMHLHDKFYRPLPESYEEFKRNIHNLFPVIIDTKTVTKSVQKKCLFPRVSSLSEVYAVLCSSNLNPKGPPCPVIALASGCSRYAEKKCPHEAGYDAFLCGSVLLMSAHLLLCRSTDDAVKAEPSFSQYLTVLAEHVNKVNFIRGGVSSINFSGEDAPCRRPPALVVHVRGWPGLTEREIYQEFKAHCRFDVRRLSKNQFILLSNKYKHVRLVLRDYRNNPHLQVSVYRHWRHSPSVNCLLQ</sequence>
<dbReference type="GO" id="GO:0003723">
    <property type="term" value="F:RNA binding"/>
    <property type="evidence" value="ECO:0007669"/>
    <property type="project" value="TreeGrafter"/>
</dbReference>
<name>A0A7L2CAF9_9PASS</name>
<dbReference type="GO" id="GO:1990432">
    <property type="term" value="P:siRNA 3'-end processing"/>
    <property type="evidence" value="ECO:0007669"/>
    <property type="project" value="TreeGrafter"/>
</dbReference>
<dbReference type="FunFam" id="3.30.420.10:FF:000061">
    <property type="entry name" value="PARN like, ribonuclease domain containing 1"/>
    <property type="match status" value="1"/>
</dbReference>
<dbReference type="InterPro" id="IPR036397">
    <property type="entry name" value="RNaseH_sf"/>
</dbReference>
<dbReference type="Pfam" id="PF04857">
    <property type="entry name" value="CAF1"/>
    <property type="match status" value="1"/>
</dbReference>